<dbReference type="EMBL" id="RJVU01069573">
    <property type="protein sequence ID" value="ROI68645.1"/>
    <property type="molecule type" value="Genomic_DNA"/>
</dbReference>
<evidence type="ECO:0000313" key="3">
    <source>
        <dbReference type="Proteomes" id="UP000281406"/>
    </source>
</evidence>
<name>A0A3N0XNG4_ANAGA</name>
<dbReference type="Proteomes" id="UP000281406">
    <property type="component" value="Unassembled WGS sequence"/>
</dbReference>
<protein>
    <submittedName>
        <fullName evidence="2">Uncharacterized protein</fullName>
    </submittedName>
</protein>
<evidence type="ECO:0000256" key="1">
    <source>
        <dbReference type="SAM" id="MobiDB-lite"/>
    </source>
</evidence>
<proteinExistence type="predicted"/>
<reference evidence="2 3" key="1">
    <citation type="submission" date="2018-10" db="EMBL/GenBank/DDBJ databases">
        <title>Genome assembly for a Yunnan-Guizhou Plateau 3E fish, Anabarilius grahami (Regan), and its evolutionary and genetic applications.</title>
        <authorList>
            <person name="Jiang W."/>
        </authorList>
    </citation>
    <scope>NUCLEOTIDE SEQUENCE [LARGE SCALE GENOMIC DNA]</scope>
    <source>
        <strain evidence="2">AG-KIZ</strain>
        <tissue evidence="2">Muscle</tissue>
    </source>
</reference>
<dbReference type="AlphaFoldDB" id="A0A3N0XNG4"/>
<comment type="caution">
    <text evidence="2">The sequence shown here is derived from an EMBL/GenBank/DDBJ whole genome shotgun (WGS) entry which is preliminary data.</text>
</comment>
<feature type="region of interest" description="Disordered" evidence="1">
    <location>
        <begin position="126"/>
        <end position="146"/>
    </location>
</feature>
<evidence type="ECO:0000313" key="2">
    <source>
        <dbReference type="EMBL" id="ROI68645.1"/>
    </source>
</evidence>
<keyword evidence="3" id="KW-1185">Reference proteome</keyword>
<sequence>MGMVRVREGKSISTSSQSFRASPSLEPFHCRLRLCALAFSHHALSVCRSPAALSIITVHERSLRKDVKTQGFLTLPLCGEEFSSLSSWEEALWGCVNARTRARALSQPPTAGCRSPERARCISASSCTRARPSQRDDARSRASDLPAAPATGAVMVPW</sequence>
<gene>
    <name evidence="2" type="ORF">DPX16_2125</name>
</gene>
<organism evidence="2 3">
    <name type="scientific">Anabarilius grahami</name>
    <name type="common">Kanglang fish</name>
    <name type="synonym">Barilius grahami</name>
    <dbReference type="NCBI Taxonomy" id="495550"/>
    <lineage>
        <taxon>Eukaryota</taxon>
        <taxon>Metazoa</taxon>
        <taxon>Chordata</taxon>
        <taxon>Craniata</taxon>
        <taxon>Vertebrata</taxon>
        <taxon>Euteleostomi</taxon>
        <taxon>Actinopterygii</taxon>
        <taxon>Neopterygii</taxon>
        <taxon>Teleostei</taxon>
        <taxon>Ostariophysi</taxon>
        <taxon>Cypriniformes</taxon>
        <taxon>Xenocyprididae</taxon>
        <taxon>Xenocypridinae</taxon>
        <taxon>Xenocypridinae incertae sedis</taxon>
        <taxon>Anabarilius</taxon>
    </lineage>
</organism>
<feature type="compositionally biased region" description="Basic and acidic residues" evidence="1">
    <location>
        <begin position="133"/>
        <end position="142"/>
    </location>
</feature>
<accession>A0A3N0XNG4</accession>